<dbReference type="InterPro" id="IPR036834">
    <property type="entry name" value="Bcl-2-like_sf"/>
</dbReference>
<reference evidence="9 10" key="1">
    <citation type="submission" date="2023-03" db="EMBL/GenBank/DDBJ databases">
        <title>Genome insight into feeding habits of ladybird beetles.</title>
        <authorList>
            <person name="Li H.-S."/>
            <person name="Huang Y.-H."/>
            <person name="Pang H."/>
        </authorList>
    </citation>
    <scope>NUCLEOTIDE SEQUENCE [LARGE SCALE GENOMIC DNA]</scope>
    <source>
        <strain evidence="9">SYSU_2023b</strain>
        <tissue evidence="9">Whole body</tissue>
    </source>
</reference>
<dbReference type="PROSITE" id="PS50062">
    <property type="entry name" value="BCL2_FAMILY"/>
    <property type="match status" value="1"/>
</dbReference>
<evidence type="ECO:0000313" key="9">
    <source>
        <dbReference type="EMBL" id="KAK9888715.1"/>
    </source>
</evidence>
<keyword evidence="4" id="KW-0053">Apoptosis</keyword>
<evidence type="ECO:0000256" key="5">
    <source>
        <dbReference type="ARBA" id="ARBA00022989"/>
    </source>
</evidence>
<dbReference type="Proteomes" id="UP001431783">
    <property type="component" value="Unassembled WGS sequence"/>
</dbReference>
<feature type="transmembrane region" description="Helical" evidence="7">
    <location>
        <begin position="247"/>
        <end position="268"/>
    </location>
</feature>
<dbReference type="Gene3D" id="1.10.437.10">
    <property type="entry name" value="Blc2-like"/>
    <property type="match status" value="1"/>
</dbReference>
<name>A0AAW1V244_9CUCU</name>
<dbReference type="Pfam" id="PF00452">
    <property type="entry name" value="Bcl-2"/>
    <property type="match status" value="1"/>
</dbReference>
<keyword evidence="3 7" id="KW-0812">Transmembrane</keyword>
<dbReference type="InterPro" id="IPR026298">
    <property type="entry name" value="Bcl-2_fam"/>
</dbReference>
<dbReference type="GO" id="GO:0042981">
    <property type="term" value="P:regulation of apoptotic process"/>
    <property type="evidence" value="ECO:0007669"/>
    <property type="project" value="InterPro"/>
</dbReference>
<comment type="similarity">
    <text evidence="2">Belongs to the Bcl-2 family.</text>
</comment>
<dbReference type="GO" id="GO:0097192">
    <property type="term" value="P:extrinsic apoptotic signaling pathway in absence of ligand"/>
    <property type="evidence" value="ECO:0007669"/>
    <property type="project" value="TreeGrafter"/>
</dbReference>
<evidence type="ECO:0000256" key="4">
    <source>
        <dbReference type="ARBA" id="ARBA00022703"/>
    </source>
</evidence>
<keyword evidence="5 7" id="KW-1133">Transmembrane helix</keyword>
<proteinExistence type="inferred from homology"/>
<evidence type="ECO:0000256" key="1">
    <source>
        <dbReference type="ARBA" id="ARBA00004167"/>
    </source>
</evidence>
<feature type="domain" description="Bcl-2 Bcl-2 homology region 1-3" evidence="8">
    <location>
        <begin position="130"/>
        <end position="230"/>
    </location>
</feature>
<dbReference type="SUPFAM" id="SSF56854">
    <property type="entry name" value="Bcl-2 inhibitors of programmed cell death"/>
    <property type="match status" value="1"/>
</dbReference>
<protein>
    <recommendedName>
        <fullName evidence="8">Bcl-2 Bcl-2 homology region 1-3 domain-containing protein</fullName>
    </recommendedName>
</protein>
<organism evidence="9 10">
    <name type="scientific">Henosepilachna vigintioctopunctata</name>
    <dbReference type="NCBI Taxonomy" id="420089"/>
    <lineage>
        <taxon>Eukaryota</taxon>
        <taxon>Metazoa</taxon>
        <taxon>Ecdysozoa</taxon>
        <taxon>Arthropoda</taxon>
        <taxon>Hexapoda</taxon>
        <taxon>Insecta</taxon>
        <taxon>Pterygota</taxon>
        <taxon>Neoptera</taxon>
        <taxon>Endopterygota</taxon>
        <taxon>Coleoptera</taxon>
        <taxon>Polyphaga</taxon>
        <taxon>Cucujiformia</taxon>
        <taxon>Coccinelloidea</taxon>
        <taxon>Coccinellidae</taxon>
        <taxon>Epilachninae</taxon>
        <taxon>Epilachnini</taxon>
        <taxon>Henosepilachna</taxon>
    </lineage>
</organism>
<sequence length="276" mass="31034">MEIDVISDNLDKKIFESIKSKGSRLTGRKFSTPAALSIDRLQLPVVPNKRRFSNVGDVVSRKLSTTIGWRSSLPSQEIALTGRTLCILYLRNKLKRTGLFSRKIGLQRPRVIIGSLVISENITKDIFQCLNHACMEMERMYPKIYNNVARQLCCIEKMDDVMDIMIAVGHHLFKSDPSWGRVIALFCVAGGLAVDCVRLGVPEHVSRISDAMAELLEDHVAQWIASNGGWTGLTNRCRRSEDREVSFVEYSGIFVLVSAVLAVSYFVMNSLFKYVV</sequence>
<dbReference type="GO" id="GO:0005741">
    <property type="term" value="C:mitochondrial outer membrane"/>
    <property type="evidence" value="ECO:0007669"/>
    <property type="project" value="TreeGrafter"/>
</dbReference>
<evidence type="ECO:0000256" key="3">
    <source>
        <dbReference type="ARBA" id="ARBA00022692"/>
    </source>
</evidence>
<evidence type="ECO:0000256" key="6">
    <source>
        <dbReference type="ARBA" id="ARBA00023136"/>
    </source>
</evidence>
<dbReference type="PANTHER" id="PTHR11256">
    <property type="entry name" value="BCL-2 RELATED"/>
    <property type="match status" value="1"/>
</dbReference>
<keyword evidence="10" id="KW-1185">Reference proteome</keyword>
<accession>A0AAW1V244</accession>
<dbReference type="InterPro" id="IPR002475">
    <property type="entry name" value="Bcl2-like"/>
</dbReference>
<dbReference type="GO" id="GO:0008630">
    <property type="term" value="P:intrinsic apoptotic signaling pathway in response to DNA damage"/>
    <property type="evidence" value="ECO:0007669"/>
    <property type="project" value="TreeGrafter"/>
</dbReference>
<dbReference type="SMART" id="SM00337">
    <property type="entry name" value="BCL"/>
    <property type="match status" value="1"/>
</dbReference>
<dbReference type="InterPro" id="IPR046371">
    <property type="entry name" value="Bcl-2_BH1-3"/>
</dbReference>
<gene>
    <name evidence="9" type="ORF">WA026_000943</name>
</gene>
<dbReference type="CDD" id="cd06845">
    <property type="entry name" value="Bcl-2_like"/>
    <property type="match status" value="1"/>
</dbReference>
<dbReference type="EMBL" id="JARQZJ010000121">
    <property type="protein sequence ID" value="KAK9888715.1"/>
    <property type="molecule type" value="Genomic_DNA"/>
</dbReference>
<dbReference type="GO" id="GO:0051400">
    <property type="term" value="F:BH domain binding"/>
    <property type="evidence" value="ECO:0007669"/>
    <property type="project" value="TreeGrafter"/>
</dbReference>
<evidence type="ECO:0000256" key="2">
    <source>
        <dbReference type="ARBA" id="ARBA00009458"/>
    </source>
</evidence>
<evidence type="ECO:0000313" key="10">
    <source>
        <dbReference type="Proteomes" id="UP001431783"/>
    </source>
</evidence>
<evidence type="ECO:0000259" key="8">
    <source>
        <dbReference type="SMART" id="SM00337"/>
    </source>
</evidence>
<evidence type="ECO:0000256" key="7">
    <source>
        <dbReference type="SAM" id="Phobius"/>
    </source>
</evidence>
<comment type="subcellular location">
    <subcellularLocation>
        <location evidence="1">Membrane</location>
        <topology evidence="1">Single-pass membrane protein</topology>
    </subcellularLocation>
</comment>
<dbReference type="GO" id="GO:0001836">
    <property type="term" value="P:release of cytochrome c from mitochondria"/>
    <property type="evidence" value="ECO:0007669"/>
    <property type="project" value="TreeGrafter"/>
</dbReference>
<dbReference type="PANTHER" id="PTHR11256:SF48">
    <property type="entry name" value="BCL-2-RELATED OVARIAN KILLER PROTEIN"/>
    <property type="match status" value="1"/>
</dbReference>
<keyword evidence="6 7" id="KW-0472">Membrane</keyword>
<dbReference type="AlphaFoldDB" id="A0AAW1V244"/>
<comment type="caution">
    <text evidence="9">The sequence shown here is derived from an EMBL/GenBank/DDBJ whole genome shotgun (WGS) entry which is preliminary data.</text>
</comment>
<dbReference type="PRINTS" id="PR01862">
    <property type="entry name" value="BCL2FAMILY"/>
</dbReference>